<dbReference type="NCBIfam" id="TIGR04541">
    <property type="entry name" value="thiaminase_BcmE"/>
    <property type="match status" value="1"/>
</dbReference>
<sequence>MYNERSKPMKLKNLFKRSLSFLFSFIMIFALVSGLNVQAFSGDEPKQTLNVALYEYVPDPIRFKKAVETEWNKKEPNIKLNFVDWDCYSEDPPKDLDVFVFDAIYLSHFVKEGYLSQIPQGSIKNKEDILPFAMEGCTIEGSTYAIPQIICTNLLFSRKGDYDIQKVNSVYDLNDKLGKNTSEDIIPPNNKGLLIDMSGGTSKACMYLDSLIDTTQEYTEFNSLPNLNELNEDAIDSLGLLQSMAGKNQANYWPENNDSYIRAKWFINGKGRAYIGYTEAMSQMKEFANDIDFKTISLSKNSNIPIFYGDVVGVNSSITDSYKKEKAIELANIITDKNTMVKAVSPDENNEYPQYLLPARRSVYHNLENKYPIYGKLYKIADNPNNRLFRTGPEIRIWLKEAKKIITEYLQQ</sequence>
<keyword evidence="2" id="KW-0808">Transferase</keyword>
<evidence type="ECO:0000313" key="3">
    <source>
        <dbReference type="Proteomes" id="UP000033052"/>
    </source>
</evidence>
<dbReference type="GO" id="GO:0050332">
    <property type="term" value="F:thiamine pyridinylase activity"/>
    <property type="evidence" value="ECO:0007669"/>
    <property type="project" value="UniProtKB-EC"/>
</dbReference>
<organism evidence="2 3">
    <name type="scientific">Clostridium sporogenes</name>
    <dbReference type="NCBI Taxonomy" id="1509"/>
    <lineage>
        <taxon>Bacteria</taxon>
        <taxon>Bacillati</taxon>
        <taxon>Bacillota</taxon>
        <taxon>Clostridia</taxon>
        <taxon>Eubacteriales</taxon>
        <taxon>Clostridiaceae</taxon>
        <taxon>Clostridium</taxon>
    </lineage>
</organism>
<evidence type="ECO:0000313" key="2">
    <source>
        <dbReference type="EMBL" id="AKC61510.1"/>
    </source>
</evidence>
<dbReference type="InterPro" id="IPR030901">
    <property type="entry name" value="Thiaminase_BcmE"/>
</dbReference>
<proteinExistence type="predicted"/>
<reference evidence="2 3" key="1">
    <citation type="journal article" date="2015" name="PLoS ONE">
        <title>A universal mariner transposon system for forward genetic studies in the genus clostridium.</title>
        <authorList>
            <person name="Zhang Y."/>
            <person name="Grosse-Honebrink A."/>
            <person name="Minton N.P."/>
        </authorList>
    </citation>
    <scope>NUCLEOTIDE SEQUENCE [LARGE SCALE GENOMIC DNA]</scope>
    <source>
        <strain evidence="2 3">NCIMB 10696</strain>
    </source>
</reference>
<dbReference type="Pfam" id="PF22141">
    <property type="entry name" value="Thiaminase-1_dom"/>
    <property type="match status" value="1"/>
</dbReference>
<dbReference type="EC" id="2.5.1.2" evidence="2"/>
<gene>
    <name evidence="2" type="ORF">CLSPO_c07890</name>
</gene>
<dbReference type="KEGG" id="cld:CLSPO_c07890"/>
<accession>A0A7U5HZH5</accession>
<dbReference type="InterPro" id="IPR054393">
    <property type="entry name" value="Thiaminase-1_dom"/>
</dbReference>
<dbReference type="AlphaFoldDB" id="A0A7U5HZH5"/>
<feature type="domain" description="Thiaminase-1 insert" evidence="1">
    <location>
        <begin position="152"/>
        <end position="299"/>
    </location>
</feature>
<dbReference type="Proteomes" id="UP000033052">
    <property type="component" value="Chromosome"/>
</dbReference>
<dbReference type="Gene3D" id="3.40.190.10">
    <property type="entry name" value="Periplasmic binding protein-like II"/>
    <property type="match status" value="2"/>
</dbReference>
<name>A0A7U5HZH5_CLOSG</name>
<evidence type="ECO:0000259" key="1">
    <source>
        <dbReference type="Pfam" id="PF22141"/>
    </source>
</evidence>
<protein>
    <submittedName>
        <fullName evidence="2">Thiaminase-1</fullName>
        <ecNumber evidence="2">2.5.1.2</ecNumber>
    </submittedName>
</protein>
<dbReference type="EMBL" id="CP009225">
    <property type="protein sequence ID" value="AKC61510.1"/>
    <property type="molecule type" value="Genomic_DNA"/>
</dbReference>
<dbReference type="SUPFAM" id="SSF53850">
    <property type="entry name" value="Periplasmic binding protein-like II"/>
    <property type="match status" value="1"/>
</dbReference>